<dbReference type="FunCoup" id="A0A0L0HP75">
    <property type="interactions" value="142"/>
</dbReference>
<accession>A0A0L0HP75</accession>
<keyword evidence="3" id="KW-1185">Reference proteome</keyword>
<dbReference type="Proteomes" id="UP000053201">
    <property type="component" value="Unassembled WGS sequence"/>
</dbReference>
<dbReference type="Pfam" id="PF08634">
    <property type="entry name" value="Pet127"/>
    <property type="match status" value="1"/>
</dbReference>
<feature type="region of interest" description="Disordered" evidence="1">
    <location>
        <begin position="101"/>
        <end position="158"/>
    </location>
</feature>
<dbReference type="eggNOG" id="ENOG502QPU6">
    <property type="taxonomic scope" value="Eukaryota"/>
</dbReference>
<evidence type="ECO:0000313" key="3">
    <source>
        <dbReference type="Proteomes" id="UP000053201"/>
    </source>
</evidence>
<dbReference type="STRING" id="645134.A0A0L0HP75"/>
<dbReference type="InterPro" id="IPR013943">
    <property type="entry name" value="Pet127"/>
</dbReference>
<dbReference type="GO" id="GO:0000964">
    <property type="term" value="P:mitochondrial RNA 5'-end processing"/>
    <property type="evidence" value="ECO:0007669"/>
    <property type="project" value="TreeGrafter"/>
</dbReference>
<evidence type="ECO:0000313" key="2">
    <source>
        <dbReference type="EMBL" id="KND02770.1"/>
    </source>
</evidence>
<dbReference type="OMA" id="AYHNTCQ"/>
<dbReference type="VEuPathDB" id="FungiDB:SPPG_01852"/>
<evidence type="ECO:0008006" key="4">
    <source>
        <dbReference type="Google" id="ProtNLM"/>
    </source>
</evidence>
<dbReference type="GO" id="GO:0005740">
    <property type="term" value="C:mitochondrial envelope"/>
    <property type="evidence" value="ECO:0007669"/>
    <property type="project" value="TreeGrafter"/>
</dbReference>
<dbReference type="PANTHER" id="PTHR31014:SF0">
    <property type="entry name" value="MITOCHONDRIAL TRANSLATION SYSTEM COMPONENT PET127-RELATED"/>
    <property type="match status" value="1"/>
</dbReference>
<dbReference type="RefSeq" id="XP_016610809.1">
    <property type="nucleotide sequence ID" value="XM_016750164.1"/>
</dbReference>
<dbReference type="GeneID" id="27685488"/>
<reference evidence="2 3" key="1">
    <citation type="submission" date="2009-08" db="EMBL/GenBank/DDBJ databases">
        <title>The Genome Sequence of Spizellomyces punctatus strain DAOM BR117.</title>
        <authorList>
            <consortium name="The Broad Institute Genome Sequencing Platform"/>
            <person name="Russ C."/>
            <person name="Cuomo C."/>
            <person name="Shea T."/>
            <person name="Young S.K."/>
            <person name="Zeng Q."/>
            <person name="Koehrsen M."/>
            <person name="Haas B."/>
            <person name="Borodovsky M."/>
            <person name="Guigo R."/>
            <person name="Alvarado L."/>
            <person name="Berlin A."/>
            <person name="Bochicchio J."/>
            <person name="Borenstein D."/>
            <person name="Chapman S."/>
            <person name="Chen Z."/>
            <person name="Engels R."/>
            <person name="Freedman E."/>
            <person name="Gellesch M."/>
            <person name="Goldberg J."/>
            <person name="Griggs A."/>
            <person name="Gujja S."/>
            <person name="Heiman D."/>
            <person name="Hepburn T."/>
            <person name="Howarth C."/>
            <person name="Jen D."/>
            <person name="Larson L."/>
            <person name="Lewis B."/>
            <person name="Mehta T."/>
            <person name="Park D."/>
            <person name="Pearson M."/>
            <person name="Roberts A."/>
            <person name="Saif S."/>
            <person name="Shenoy N."/>
            <person name="Sisk P."/>
            <person name="Stolte C."/>
            <person name="Sykes S."/>
            <person name="Thomson T."/>
            <person name="Walk T."/>
            <person name="White J."/>
            <person name="Yandava C."/>
            <person name="Burger G."/>
            <person name="Gray M.W."/>
            <person name="Holland P.W.H."/>
            <person name="King N."/>
            <person name="Lang F.B.F."/>
            <person name="Roger A.J."/>
            <person name="Ruiz-Trillo I."/>
            <person name="Lander E."/>
            <person name="Nusbaum C."/>
        </authorList>
    </citation>
    <scope>NUCLEOTIDE SEQUENCE [LARGE SCALE GENOMIC DNA]</scope>
    <source>
        <strain evidence="2 3">DAOM BR117</strain>
    </source>
</reference>
<dbReference type="InParanoid" id="A0A0L0HP75"/>
<evidence type="ECO:0000256" key="1">
    <source>
        <dbReference type="SAM" id="MobiDB-lite"/>
    </source>
</evidence>
<sequence>MTARAVIHPACRLVLHRRSSSGAAWKHLSEILPSKPPVVAKSVAQKTEDLRKLAASFLEASKRSSQGRPQNPQDTADTVIELLKAHKGDTLSVGAGHALQHTTVPKEEPLKVNLPSRPPTQKPSVDHTAGACDTAPPTPSDGVEQRKPQQKPRTPRAKWQTVTPFPFNYQAVERTDDAITPTLAHGLDRVLFNPGPHFLQDSETDIFNFDPWLKNILQPDDFDYDALPPYVIASQDSSLLALSKKQRKRYVSSTSSITGLLSQLYLLISNQKPINTSSFSPCFQEEPADFTTTSRAPMSVVLRHFDGGYAIDLEKPDDDDDWNVMMSLGKSMEKMLTVPPAEFEKYHKVNSTQFAEKTPQKEAYHYATAEGFLLRAQIDCHDARLPKKTFDLKTRATVAIRMDPVNYLSNIDYKLTSVTGRYQSFESELFDMLRSAFLKYSFQARIGDMDGIFVCYHNTAEVFGFQYLPMGEMDRLLFGNTAYAEQAFALSIKVLQAVLDVITSKYRGQDIRLTLAREGGENTSLAFFADPVMDFEIMEDGGYVSPPELSKFELQCRSILNGAEEPSYFDIAADGSDTWELQYKIKQANISLMQLYDEYERLRNRCSNLKPFVPTKGHKIFVNRLRKKANLDLY</sequence>
<dbReference type="OrthoDB" id="10249045at2759"/>
<protein>
    <recommendedName>
        <fullName evidence="4">Pet127-domain-containing protein</fullName>
    </recommendedName>
</protein>
<dbReference type="EMBL" id="KQ257452">
    <property type="protein sequence ID" value="KND02770.1"/>
    <property type="molecule type" value="Genomic_DNA"/>
</dbReference>
<name>A0A0L0HP75_SPIPD</name>
<gene>
    <name evidence="2" type="ORF">SPPG_01852</name>
</gene>
<organism evidence="2 3">
    <name type="scientific">Spizellomyces punctatus (strain DAOM BR117)</name>
    <dbReference type="NCBI Taxonomy" id="645134"/>
    <lineage>
        <taxon>Eukaryota</taxon>
        <taxon>Fungi</taxon>
        <taxon>Fungi incertae sedis</taxon>
        <taxon>Chytridiomycota</taxon>
        <taxon>Chytridiomycota incertae sedis</taxon>
        <taxon>Chytridiomycetes</taxon>
        <taxon>Spizellomycetales</taxon>
        <taxon>Spizellomycetaceae</taxon>
        <taxon>Spizellomyces</taxon>
    </lineage>
</organism>
<dbReference type="AlphaFoldDB" id="A0A0L0HP75"/>
<proteinExistence type="predicted"/>
<dbReference type="PANTHER" id="PTHR31014">
    <property type="entry name" value="MITOCHONDRIAL TRANSLATION SYSTEM COMPONENT PET127-RELATED"/>
    <property type="match status" value="1"/>
</dbReference>